<dbReference type="AlphaFoldDB" id="A0A438NEM4"/>
<dbReference type="Proteomes" id="UP000288859">
    <property type="component" value="Unassembled WGS sequence"/>
</dbReference>
<feature type="region of interest" description="Disordered" evidence="1">
    <location>
        <begin position="139"/>
        <end position="164"/>
    </location>
</feature>
<comment type="caution">
    <text evidence="2">The sequence shown here is derived from an EMBL/GenBank/DDBJ whole genome shotgun (WGS) entry which is preliminary data.</text>
</comment>
<dbReference type="EMBL" id="NAJM01000005">
    <property type="protein sequence ID" value="RVX74185.1"/>
    <property type="molecule type" value="Genomic_DNA"/>
</dbReference>
<evidence type="ECO:0000313" key="3">
    <source>
        <dbReference type="Proteomes" id="UP000288859"/>
    </source>
</evidence>
<organism evidence="2 3">
    <name type="scientific">Exophiala mesophila</name>
    <name type="common">Black yeast-like fungus</name>
    <dbReference type="NCBI Taxonomy" id="212818"/>
    <lineage>
        <taxon>Eukaryota</taxon>
        <taxon>Fungi</taxon>
        <taxon>Dikarya</taxon>
        <taxon>Ascomycota</taxon>
        <taxon>Pezizomycotina</taxon>
        <taxon>Eurotiomycetes</taxon>
        <taxon>Chaetothyriomycetidae</taxon>
        <taxon>Chaetothyriales</taxon>
        <taxon>Herpotrichiellaceae</taxon>
        <taxon>Exophiala</taxon>
    </lineage>
</organism>
<gene>
    <name evidence="2" type="ORF">B0A52_02017</name>
</gene>
<sequence>MKTLGPLKKDLKTMAEYRVSIVRGGETQKLLDRLIFKTRCLEPVYKIFTNVRRKALTGVGALLKRHDDQTNDVWGPAKFSYETFATKKAYQPRARIEFANPETERRVLQELTPLHEVMALSVEVEYMAARLTKLATWRSHNSGSGHEFPSAGRTDKKRGNIRTL</sequence>
<evidence type="ECO:0000313" key="2">
    <source>
        <dbReference type="EMBL" id="RVX74185.1"/>
    </source>
</evidence>
<proteinExistence type="predicted"/>
<name>A0A438NEM4_EXOME</name>
<protein>
    <submittedName>
        <fullName evidence="2">Uncharacterized protein</fullName>
    </submittedName>
</protein>
<accession>A0A438NEM4</accession>
<evidence type="ECO:0000256" key="1">
    <source>
        <dbReference type="SAM" id="MobiDB-lite"/>
    </source>
</evidence>
<reference evidence="2 3" key="1">
    <citation type="submission" date="2017-03" db="EMBL/GenBank/DDBJ databases">
        <title>Genomes of endolithic fungi from Antarctica.</title>
        <authorList>
            <person name="Coleine C."/>
            <person name="Masonjones S."/>
            <person name="Stajich J.E."/>
        </authorList>
    </citation>
    <scope>NUCLEOTIDE SEQUENCE [LARGE SCALE GENOMIC DNA]</scope>
    <source>
        <strain evidence="2 3">CCFEE 6314</strain>
    </source>
</reference>